<dbReference type="AlphaFoldDB" id="A0A4Y9F9C0"/>
<proteinExistence type="predicted"/>
<keyword evidence="1" id="KW-0472">Membrane</keyword>
<reference evidence="2 3" key="1">
    <citation type="submission" date="2019-03" db="EMBL/GenBank/DDBJ databases">
        <title>Diversity of the mouse oral microbiome.</title>
        <authorList>
            <person name="Joseph S."/>
            <person name="Aduse-Opoku J."/>
            <person name="Curtis M."/>
            <person name="Wade W."/>
            <person name="Hashim A."/>
        </authorList>
    </citation>
    <scope>NUCLEOTIDE SEQUENCE [LARGE SCALE GENOMIC DNA]</scope>
    <source>
        <strain evidence="3">irhom_31</strain>
    </source>
</reference>
<dbReference type="RefSeq" id="WP_135011164.1">
    <property type="nucleotide sequence ID" value="NZ_JADGLK010000002.1"/>
</dbReference>
<accession>A0A4Y9F9C0</accession>
<evidence type="ECO:0000256" key="1">
    <source>
        <dbReference type="SAM" id="Phobius"/>
    </source>
</evidence>
<keyword evidence="1" id="KW-0812">Transmembrane</keyword>
<feature type="transmembrane region" description="Helical" evidence="1">
    <location>
        <begin position="90"/>
        <end position="117"/>
    </location>
</feature>
<feature type="transmembrane region" description="Helical" evidence="1">
    <location>
        <begin position="58"/>
        <end position="78"/>
    </location>
</feature>
<dbReference type="EMBL" id="SPQC01000002">
    <property type="protein sequence ID" value="TFU24209.1"/>
    <property type="molecule type" value="Genomic_DNA"/>
</dbReference>
<keyword evidence="1" id="KW-1133">Transmembrane helix</keyword>
<protein>
    <submittedName>
        <fullName evidence="2">DUF4233 domain-containing protein</fullName>
    </submittedName>
</protein>
<organism evidence="2 3">
    <name type="scientific">Rothia nasimurium</name>
    <dbReference type="NCBI Taxonomy" id="85336"/>
    <lineage>
        <taxon>Bacteria</taxon>
        <taxon>Bacillati</taxon>
        <taxon>Actinomycetota</taxon>
        <taxon>Actinomycetes</taxon>
        <taxon>Micrococcales</taxon>
        <taxon>Micrococcaceae</taxon>
        <taxon>Rothia</taxon>
    </lineage>
</organism>
<feature type="transmembrane region" description="Helical" evidence="1">
    <location>
        <begin position="21"/>
        <end position="46"/>
    </location>
</feature>
<comment type="caution">
    <text evidence="2">The sequence shown here is derived from an EMBL/GenBank/DDBJ whole genome shotgun (WGS) entry which is preliminary data.</text>
</comment>
<name>A0A4Y9F9C0_9MICC</name>
<dbReference type="Proteomes" id="UP000297951">
    <property type="component" value="Unassembled WGS sequence"/>
</dbReference>
<dbReference type="STRING" id="85336.A7979_01050"/>
<gene>
    <name evidence="2" type="ORF">E4U03_01140</name>
</gene>
<sequence length="145" mass="16168">MARMTRAQREWRPGQPKKQRSIKVMFTSMVLSLEALVAFFATLAIFGHHFNDPTWGKVVIWALGLALAAALLVTPAFLKKPWGYHLGYGLQVALILVGFALPSMFFVGAAFAVAYWYGVTRGARLDAENAVRAKEKEEWEKANPV</sequence>
<dbReference type="OrthoDB" id="3267755at2"/>
<evidence type="ECO:0000313" key="3">
    <source>
        <dbReference type="Proteomes" id="UP000297951"/>
    </source>
</evidence>
<dbReference type="InterPro" id="IPR025327">
    <property type="entry name" value="DUF4233"/>
</dbReference>
<dbReference type="Pfam" id="PF14017">
    <property type="entry name" value="DUF4233"/>
    <property type="match status" value="1"/>
</dbReference>
<evidence type="ECO:0000313" key="2">
    <source>
        <dbReference type="EMBL" id="TFU24209.1"/>
    </source>
</evidence>